<keyword evidence="3" id="KW-1185">Reference proteome</keyword>
<evidence type="ECO:0000259" key="1">
    <source>
        <dbReference type="PROSITE" id="PS51819"/>
    </source>
</evidence>
<dbReference type="RefSeq" id="WP_046303922.1">
    <property type="nucleotide sequence ID" value="NZ_CAWRCI010000005.1"/>
</dbReference>
<evidence type="ECO:0000313" key="2">
    <source>
        <dbReference type="EMBL" id="CZF79193.1"/>
    </source>
</evidence>
<dbReference type="Pfam" id="PF00903">
    <property type="entry name" value="Glyoxalase"/>
    <property type="match status" value="1"/>
</dbReference>
<protein>
    <submittedName>
        <fullName evidence="2">Glyoxalase-like domain protein</fullName>
    </submittedName>
</protein>
<proteinExistence type="predicted"/>
<dbReference type="InterPro" id="IPR037523">
    <property type="entry name" value="VOC_core"/>
</dbReference>
<dbReference type="EMBL" id="FIZY01000005">
    <property type="protein sequence ID" value="CZF79193.1"/>
    <property type="molecule type" value="Genomic_DNA"/>
</dbReference>
<dbReference type="OrthoDB" id="9179860at2"/>
<dbReference type="SUPFAM" id="SSF54593">
    <property type="entry name" value="Glyoxalase/Bleomycin resistance protein/Dihydroxybiphenyl dioxygenase"/>
    <property type="match status" value="1"/>
</dbReference>
<evidence type="ECO:0000313" key="3">
    <source>
        <dbReference type="Proteomes" id="UP000073601"/>
    </source>
</evidence>
<dbReference type="InterPro" id="IPR004360">
    <property type="entry name" value="Glyas_Fos-R_dOase_dom"/>
</dbReference>
<accession>A0A128EX87</accession>
<dbReference type="InterPro" id="IPR029068">
    <property type="entry name" value="Glyas_Bleomycin-R_OHBP_Dase"/>
</dbReference>
<organism evidence="2 3">
    <name type="scientific">Grimontia marina</name>
    <dbReference type="NCBI Taxonomy" id="646534"/>
    <lineage>
        <taxon>Bacteria</taxon>
        <taxon>Pseudomonadati</taxon>
        <taxon>Pseudomonadota</taxon>
        <taxon>Gammaproteobacteria</taxon>
        <taxon>Vibrionales</taxon>
        <taxon>Vibrionaceae</taxon>
        <taxon>Grimontia</taxon>
    </lineage>
</organism>
<gene>
    <name evidence="2" type="ORF">GMA8713_00876</name>
</gene>
<reference evidence="3" key="1">
    <citation type="submission" date="2016-02" db="EMBL/GenBank/DDBJ databases">
        <authorList>
            <person name="Rodrigo-Torres Lidia"/>
            <person name="Arahal R.David."/>
        </authorList>
    </citation>
    <scope>NUCLEOTIDE SEQUENCE [LARGE SCALE GENOMIC DNA]</scope>
    <source>
        <strain evidence="3">CECT 8713</strain>
    </source>
</reference>
<name>A0A128EX87_9GAMM</name>
<dbReference type="CDD" id="cd06587">
    <property type="entry name" value="VOC"/>
    <property type="match status" value="1"/>
</dbReference>
<sequence>MSSYVEHANITVTNLDNAIQFLQTAMPEFSIRGSGQNDDYGWCHLGTDTSYIALQEVVIDKAVERVPYRQLGVNHIGFVVEDAEGTAERLREAGYQEASFDKSHPARKRAYFFDSDGMEWEFIEYLTDSIESRNDYLL</sequence>
<dbReference type="Proteomes" id="UP000073601">
    <property type="component" value="Unassembled WGS sequence"/>
</dbReference>
<dbReference type="AlphaFoldDB" id="A0A128EX87"/>
<dbReference type="Gene3D" id="3.10.180.10">
    <property type="entry name" value="2,3-Dihydroxybiphenyl 1,2-Dioxygenase, domain 1"/>
    <property type="match status" value="1"/>
</dbReference>
<feature type="domain" description="VOC" evidence="1">
    <location>
        <begin position="4"/>
        <end position="125"/>
    </location>
</feature>
<dbReference type="PROSITE" id="PS51819">
    <property type="entry name" value="VOC"/>
    <property type="match status" value="1"/>
</dbReference>